<dbReference type="Proteomes" id="UP001500842">
    <property type="component" value="Unassembled WGS sequence"/>
</dbReference>
<dbReference type="PROSITE" id="PS00211">
    <property type="entry name" value="ABC_TRANSPORTER_1"/>
    <property type="match status" value="1"/>
</dbReference>
<protein>
    <recommendedName>
        <fullName evidence="5">ABC transporter domain-containing protein</fullName>
    </recommendedName>
</protein>
<evidence type="ECO:0000313" key="6">
    <source>
        <dbReference type="EMBL" id="GAA1504768.1"/>
    </source>
</evidence>
<reference evidence="6 7" key="1">
    <citation type="journal article" date="2019" name="Int. J. Syst. Evol. Microbiol.">
        <title>The Global Catalogue of Microorganisms (GCM) 10K type strain sequencing project: providing services to taxonomists for standard genome sequencing and annotation.</title>
        <authorList>
            <consortium name="The Broad Institute Genomics Platform"/>
            <consortium name="The Broad Institute Genome Sequencing Center for Infectious Disease"/>
            <person name="Wu L."/>
            <person name="Ma J."/>
        </authorList>
    </citation>
    <scope>NUCLEOTIDE SEQUENCE [LARGE SCALE GENOMIC DNA]</scope>
    <source>
        <strain evidence="6 7">JCM 14942</strain>
    </source>
</reference>
<feature type="domain" description="ABC transporter" evidence="5">
    <location>
        <begin position="5"/>
        <end position="249"/>
    </location>
</feature>
<keyword evidence="4" id="KW-0067">ATP-binding</keyword>
<gene>
    <name evidence="6" type="ORF">GCM10009788_05310</name>
</gene>
<dbReference type="Gene3D" id="3.40.50.300">
    <property type="entry name" value="P-loop containing nucleotide triphosphate hydrolases"/>
    <property type="match status" value="1"/>
</dbReference>
<sequence>MSPLVELEDLTVVYGGRRGRGRRVLDGVSLEVRRGETLGLVGESGSGKTTLSRALLGLVPVAGGAVRFDGRDITHASRRERRALSQRMQVVFQNPFLALNPQRTIVQSVAETLVSRSDIGREEARARSLAMLERVGVPASAADRYPGSFSGGQRQRIAIARALVPRPELVVCDEAVSALDLSIQAQVLNLLVELQDELSLTYLFITHDLAVVRYLCHRVAVLRHGELVETGDTAAVCAAPGHPYTRSLLDSAPIADPRVSRGIA</sequence>
<dbReference type="InterPro" id="IPR050319">
    <property type="entry name" value="ABC_transp_ATP-bind"/>
</dbReference>
<comment type="caution">
    <text evidence="6">The sequence shown here is derived from an EMBL/GenBank/DDBJ whole genome shotgun (WGS) entry which is preliminary data.</text>
</comment>
<organism evidence="6 7">
    <name type="scientific">Nocardioides humi</name>
    <dbReference type="NCBI Taxonomy" id="449461"/>
    <lineage>
        <taxon>Bacteria</taxon>
        <taxon>Bacillati</taxon>
        <taxon>Actinomycetota</taxon>
        <taxon>Actinomycetes</taxon>
        <taxon>Propionibacteriales</taxon>
        <taxon>Nocardioidaceae</taxon>
        <taxon>Nocardioides</taxon>
    </lineage>
</organism>
<evidence type="ECO:0000259" key="5">
    <source>
        <dbReference type="PROSITE" id="PS50893"/>
    </source>
</evidence>
<dbReference type="CDD" id="cd03257">
    <property type="entry name" value="ABC_NikE_OppD_transporters"/>
    <property type="match status" value="1"/>
</dbReference>
<dbReference type="InterPro" id="IPR017871">
    <property type="entry name" value="ABC_transporter-like_CS"/>
</dbReference>
<dbReference type="PROSITE" id="PS50893">
    <property type="entry name" value="ABC_TRANSPORTER_2"/>
    <property type="match status" value="1"/>
</dbReference>
<keyword evidence="7" id="KW-1185">Reference proteome</keyword>
<dbReference type="PANTHER" id="PTHR43776:SF7">
    <property type="entry name" value="D,D-DIPEPTIDE TRANSPORT ATP-BINDING PROTEIN DDPF-RELATED"/>
    <property type="match status" value="1"/>
</dbReference>
<comment type="similarity">
    <text evidence="1">Belongs to the ABC transporter superfamily.</text>
</comment>
<dbReference type="InterPro" id="IPR003593">
    <property type="entry name" value="AAA+_ATPase"/>
</dbReference>
<evidence type="ECO:0000256" key="3">
    <source>
        <dbReference type="ARBA" id="ARBA00022741"/>
    </source>
</evidence>
<dbReference type="EMBL" id="BAAAOR010000004">
    <property type="protein sequence ID" value="GAA1504768.1"/>
    <property type="molecule type" value="Genomic_DNA"/>
</dbReference>
<keyword evidence="3" id="KW-0547">Nucleotide-binding</keyword>
<accession>A0ABN1ZU98</accession>
<evidence type="ECO:0000256" key="4">
    <source>
        <dbReference type="ARBA" id="ARBA00022840"/>
    </source>
</evidence>
<dbReference type="RefSeq" id="WP_141005974.1">
    <property type="nucleotide sequence ID" value="NZ_BAAAOR010000004.1"/>
</dbReference>
<dbReference type="InterPro" id="IPR013563">
    <property type="entry name" value="Oligopep_ABC_C"/>
</dbReference>
<keyword evidence="2" id="KW-0813">Transport</keyword>
<dbReference type="SUPFAM" id="SSF52540">
    <property type="entry name" value="P-loop containing nucleoside triphosphate hydrolases"/>
    <property type="match status" value="1"/>
</dbReference>
<dbReference type="InterPro" id="IPR027417">
    <property type="entry name" value="P-loop_NTPase"/>
</dbReference>
<dbReference type="SMART" id="SM00382">
    <property type="entry name" value="AAA"/>
    <property type="match status" value="1"/>
</dbReference>
<evidence type="ECO:0000313" key="7">
    <source>
        <dbReference type="Proteomes" id="UP001500842"/>
    </source>
</evidence>
<evidence type="ECO:0000256" key="1">
    <source>
        <dbReference type="ARBA" id="ARBA00005417"/>
    </source>
</evidence>
<evidence type="ECO:0000256" key="2">
    <source>
        <dbReference type="ARBA" id="ARBA00022448"/>
    </source>
</evidence>
<dbReference type="Pfam" id="PF00005">
    <property type="entry name" value="ABC_tran"/>
    <property type="match status" value="1"/>
</dbReference>
<name>A0ABN1ZU98_9ACTN</name>
<dbReference type="Pfam" id="PF08352">
    <property type="entry name" value="oligo_HPY"/>
    <property type="match status" value="1"/>
</dbReference>
<dbReference type="InterPro" id="IPR003439">
    <property type="entry name" value="ABC_transporter-like_ATP-bd"/>
</dbReference>
<proteinExistence type="inferred from homology"/>
<dbReference type="PANTHER" id="PTHR43776">
    <property type="entry name" value="TRANSPORT ATP-BINDING PROTEIN"/>
    <property type="match status" value="1"/>
</dbReference>